<dbReference type="InterPro" id="IPR005467">
    <property type="entry name" value="His_kinase_dom"/>
</dbReference>
<dbReference type="FunFam" id="3.30.565.10:FF:000006">
    <property type="entry name" value="Sensor histidine kinase WalK"/>
    <property type="match status" value="1"/>
</dbReference>
<evidence type="ECO:0000256" key="3">
    <source>
        <dbReference type="ARBA" id="ARBA00022553"/>
    </source>
</evidence>
<keyword evidence="4" id="KW-0808">Transferase</keyword>
<evidence type="ECO:0000256" key="6">
    <source>
        <dbReference type="SAM" id="Phobius"/>
    </source>
</evidence>
<dbReference type="CDD" id="cd00082">
    <property type="entry name" value="HisKA"/>
    <property type="match status" value="1"/>
</dbReference>
<dbReference type="EMBL" id="CP000473">
    <property type="protein sequence ID" value="ABJ85283.1"/>
    <property type="molecule type" value="Genomic_DNA"/>
</dbReference>
<dbReference type="SUPFAM" id="SSF55874">
    <property type="entry name" value="ATPase domain of HSP90 chaperone/DNA topoisomerase II/histidine kinase"/>
    <property type="match status" value="1"/>
</dbReference>
<dbReference type="Pfam" id="PF02518">
    <property type="entry name" value="HATPase_c"/>
    <property type="match status" value="1"/>
</dbReference>
<dbReference type="InterPro" id="IPR004358">
    <property type="entry name" value="Sig_transdc_His_kin-like_C"/>
</dbReference>
<dbReference type="InterPro" id="IPR003661">
    <property type="entry name" value="HisK_dim/P_dom"/>
</dbReference>
<dbReference type="GO" id="GO:0007234">
    <property type="term" value="P:osmosensory signaling via phosphorelay pathway"/>
    <property type="evidence" value="ECO:0007669"/>
    <property type="project" value="TreeGrafter"/>
</dbReference>
<evidence type="ECO:0000313" key="8">
    <source>
        <dbReference type="EMBL" id="ABJ85283.1"/>
    </source>
</evidence>
<evidence type="ECO:0000256" key="2">
    <source>
        <dbReference type="ARBA" id="ARBA00012438"/>
    </source>
</evidence>
<dbReference type="OrthoDB" id="9813394at2"/>
<keyword evidence="6" id="KW-0812">Transmembrane</keyword>
<dbReference type="HOGENOM" id="CLU_447519_0_0_0"/>
<accession>Q01YI2</accession>
<keyword evidence="6" id="KW-0472">Membrane</keyword>
<dbReference type="InterPro" id="IPR036097">
    <property type="entry name" value="HisK_dim/P_sf"/>
</dbReference>
<evidence type="ECO:0000259" key="7">
    <source>
        <dbReference type="PROSITE" id="PS50109"/>
    </source>
</evidence>
<dbReference type="EC" id="2.7.13.3" evidence="2"/>
<protein>
    <recommendedName>
        <fullName evidence="2">histidine kinase</fullName>
        <ecNumber evidence="2">2.7.13.3</ecNumber>
    </recommendedName>
</protein>
<dbReference type="PANTHER" id="PTHR42878">
    <property type="entry name" value="TWO-COMPONENT HISTIDINE KINASE"/>
    <property type="match status" value="1"/>
</dbReference>
<dbReference type="GO" id="GO:0030295">
    <property type="term" value="F:protein kinase activator activity"/>
    <property type="evidence" value="ECO:0007669"/>
    <property type="project" value="TreeGrafter"/>
</dbReference>
<organism evidence="8">
    <name type="scientific">Solibacter usitatus (strain Ellin6076)</name>
    <dbReference type="NCBI Taxonomy" id="234267"/>
    <lineage>
        <taxon>Bacteria</taxon>
        <taxon>Pseudomonadati</taxon>
        <taxon>Acidobacteriota</taxon>
        <taxon>Terriglobia</taxon>
        <taxon>Bryobacterales</taxon>
        <taxon>Solibacteraceae</taxon>
        <taxon>Candidatus Solibacter</taxon>
    </lineage>
</organism>
<dbReference type="Pfam" id="PF00512">
    <property type="entry name" value="HisKA"/>
    <property type="match status" value="1"/>
</dbReference>
<dbReference type="Gene3D" id="1.10.287.130">
    <property type="match status" value="1"/>
</dbReference>
<keyword evidence="3" id="KW-0597">Phosphoprotein</keyword>
<dbReference type="PRINTS" id="PR00344">
    <property type="entry name" value="BCTRLSENSOR"/>
</dbReference>
<dbReference type="Gene3D" id="3.30.565.10">
    <property type="entry name" value="Histidine kinase-like ATPase, C-terminal domain"/>
    <property type="match status" value="1"/>
</dbReference>
<evidence type="ECO:0000256" key="4">
    <source>
        <dbReference type="ARBA" id="ARBA00022679"/>
    </source>
</evidence>
<dbReference type="PANTHER" id="PTHR42878:SF13">
    <property type="entry name" value="HISTIDINE KINASE"/>
    <property type="match status" value="1"/>
</dbReference>
<dbReference type="AlphaFoldDB" id="Q01YI2"/>
<feature type="transmembrane region" description="Helical" evidence="6">
    <location>
        <begin position="348"/>
        <end position="371"/>
    </location>
</feature>
<dbReference type="SMART" id="SM00388">
    <property type="entry name" value="HisKA"/>
    <property type="match status" value="1"/>
</dbReference>
<reference evidence="8" key="1">
    <citation type="submission" date="2006-10" db="EMBL/GenBank/DDBJ databases">
        <title>Complete sequence of Solibacter usitatus Ellin6076.</title>
        <authorList>
            <consortium name="US DOE Joint Genome Institute"/>
            <person name="Copeland A."/>
            <person name="Lucas S."/>
            <person name="Lapidus A."/>
            <person name="Barry K."/>
            <person name="Detter J.C."/>
            <person name="Glavina del Rio T."/>
            <person name="Hammon N."/>
            <person name="Israni S."/>
            <person name="Dalin E."/>
            <person name="Tice H."/>
            <person name="Pitluck S."/>
            <person name="Thompson L.S."/>
            <person name="Brettin T."/>
            <person name="Bruce D."/>
            <person name="Han C."/>
            <person name="Tapia R."/>
            <person name="Gilna P."/>
            <person name="Schmutz J."/>
            <person name="Larimer F."/>
            <person name="Land M."/>
            <person name="Hauser L."/>
            <person name="Kyrpides N."/>
            <person name="Mikhailova N."/>
            <person name="Janssen P.H."/>
            <person name="Kuske C.R."/>
            <person name="Richardson P."/>
        </authorList>
    </citation>
    <scope>NUCLEOTIDE SEQUENCE</scope>
    <source>
        <strain evidence="8">Ellin6076</strain>
    </source>
</reference>
<dbReference type="GO" id="GO:0000156">
    <property type="term" value="F:phosphorelay response regulator activity"/>
    <property type="evidence" value="ECO:0007669"/>
    <property type="project" value="TreeGrafter"/>
</dbReference>
<feature type="domain" description="Histidine kinase" evidence="7">
    <location>
        <begin position="387"/>
        <end position="604"/>
    </location>
</feature>
<dbReference type="eggNOG" id="COG5002">
    <property type="taxonomic scope" value="Bacteria"/>
</dbReference>
<gene>
    <name evidence="8" type="ordered locus">Acid_4321</name>
</gene>
<dbReference type="SMART" id="SM00387">
    <property type="entry name" value="HATPase_c"/>
    <property type="match status" value="1"/>
</dbReference>
<dbReference type="KEGG" id="sus:Acid_4321"/>
<dbReference type="SUPFAM" id="SSF47384">
    <property type="entry name" value="Homodimeric domain of signal transducing histidine kinase"/>
    <property type="match status" value="1"/>
</dbReference>
<name>Q01YI2_SOLUE</name>
<sequence length="610" mass="66560" precursor="true">MTPLREWLKPPKSLLLILFLLTLVSVSALGWFGFKLLEQDRMVQAQRRQERLEQAADRIAATLRGTLAETGERLSAWLTATPSAGKPEEGILLIGSDSAVNAYPEGKLLFYPVPESDPEAPAGLFAEGESLEFLQSQPARAAEVYRRLAESADPARRAGALLRLARVLGKVGRREESAAAYARMATIDDALVAGAPASLVARHALGDATLRDDLLRGRWRVTRGQLEFYAGGALPEDRMAMAEAASQAWNAANPRGQSTLWVGGRPYFAMSRNSGAKRAMLIQSPRIPEVDQAVCAAVDSEGRVVYGRRDRADRAAIRPAAESQLPWTLYVTGADNPPGAGMPASQRFLLLGTGVMVLFLIAGTYFIARAIRREMEVSRMQSDFVSAVSHEFRSPLTSIRHLSEILELGRVPSEERRQVYYSTLVRETRRLQRLVEALLNFGRMEAGARPYRFEECEASALIHRVAGEFDAELAAGRRLELSGPERACAVDGDPDALSVALRNVIDNAFKYSPDGPTVWVEWRVENARVAIQVRDQGLGITAAERRAIFRKFVRGSAAAAANVKGSGVGLAMVRHIVAAHRGEIRLESEPGSGSTFVILLPAALTAMVEP</sequence>
<dbReference type="InterPro" id="IPR003594">
    <property type="entry name" value="HATPase_dom"/>
</dbReference>
<dbReference type="InterPro" id="IPR050351">
    <property type="entry name" value="BphY/WalK/GraS-like"/>
</dbReference>
<dbReference type="InterPro" id="IPR036890">
    <property type="entry name" value="HATPase_C_sf"/>
</dbReference>
<dbReference type="PROSITE" id="PS50109">
    <property type="entry name" value="HIS_KIN"/>
    <property type="match status" value="1"/>
</dbReference>
<dbReference type="STRING" id="234267.Acid_4321"/>
<evidence type="ECO:0000256" key="1">
    <source>
        <dbReference type="ARBA" id="ARBA00000085"/>
    </source>
</evidence>
<keyword evidence="5 8" id="KW-0418">Kinase</keyword>
<dbReference type="InParanoid" id="Q01YI2"/>
<evidence type="ECO:0000256" key="5">
    <source>
        <dbReference type="ARBA" id="ARBA00022777"/>
    </source>
</evidence>
<proteinExistence type="predicted"/>
<keyword evidence="6" id="KW-1133">Transmembrane helix</keyword>
<dbReference type="GO" id="GO:0000155">
    <property type="term" value="F:phosphorelay sensor kinase activity"/>
    <property type="evidence" value="ECO:0007669"/>
    <property type="project" value="InterPro"/>
</dbReference>
<comment type="catalytic activity">
    <reaction evidence="1">
        <text>ATP + protein L-histidine = ADP + protein N-phospho-L-histidine.</text>
        <dbReference type="EC" id="2.7.13.3"/>
    </reaction>
</comment>